<proteinExistence type="predicted"/>
<dbReference type="Pfam" id="PF13692">
    <property type="entry name" value="Glyco_trans_1_4"/>
    <property type="match status" value="2"/>
</dbReference>
<name>A0A852WIH7_9MICO</name>
<evidence type="ECO:0000313" key="5">
    <source>
        <dbReference type="Proteomes" id="UP000573599"/>
    </source>
</evidence>
<accession>A0A852WIH7</accession>
<feature type="domain" description="Glycosyltransferase subfamily 4-like N-terminal" evidence="3">
    <location>
        <begin position="387"/>
        <end position="540"/>
    </location>
</feature>
<keyword evidence="5" id="KW-1185">Reference proteome</keyword>
<organism evidence="4 5">
    <name type="scientific">Pedococcus badiiscoriae</name>
    <dbReference type="NCBI Taxonomy" id="642776"/>
    <lineage>
        <taxon>Bacteria</taxon>
        <taxon>Bacillati</taxon>
        <taxon>Actinomycetota</taxon>
        <taxon>Actinomycetes</taxon>
        <taxon>Micrococcales</taxon>
        <taxon>Intrasporangiaceae</taxon>
        <taxon>Pedococcus</taxon>
    </lineage>
</organism>
<evidence type="ECO:0000256" key="2">
    <source>
        <dbReference type="ARBA" id="ARBA00022679"/>
    </source>
</evidence>
<keyword evidence="2 4" id="KW-0808">Transferase</keyword>
<gene>
    <name evidence="4" type="ORF">BJ986_000562</name>
</gene>
<evidence type="ECO:0000259" key="3">
    <source>
        <dbReference type="Pfam" id="PF13439"/>
    </source>
</evidence>
<dbReference type="RefSeq" id="WP_179420614.1">
    <property type="nucleotide sequence ID" value="NZ_JACCAB010000001.1"/>
</dbReference>
<dbReference type="InterPro" id="IPR028098">
    <property type="entry name" value="Glyco_trans_4-like_N"/>
</dbReference>
<dbReference type="SUPFAM" id="SSF53756">
    <property type="entry name" value="UDP-Glycosyltransferase/glycogen phosphorylase"/>
    <property type="match status" value="2"/>
</dbReference>
<reference evidence="4 5" key="1">
    <citation type="submission" date="2020-07" db="EMBL/GenBank/DDBJ databases">
        <title>Sequencing the genomes of 1000 actinobacteria strains.</title>
        <authorList>
            <person name="Klenk H.-P."/>
        </authorList>
    </citation>
    <scope>NUCLEOTIDE SEQUENCE [LARGE SCALE GENOMIC DNA]</scope>
    <source>
        <strain evidence="4 5">DSM 23987</strain>
    </source>
</reference>
<evidence type="ECO:0000256" key="1">
    <source>
        <dbReference type="ARBA" id="ARBA00022676"/>
    </source>
</evidence>
<dbReference type="Proteomes" id="UP000573599">
    <property type="component" value="Unassembled WGS sequence"/>
</dbReference>
<dbReference type="EMBL" id="JACCAB010000001">
    <property type="protein sequence ID" value="NYG06075.1"/>
    <property type="molecule type" value="Genomic_DNA"/>
</dbReference>
<dbReference type="PANTHER" id="PTHR12526">
    <property type="entry name" value="GLYCOSYLTRANSFERASE"/>
    <property type="match status" value="1"/>
</dbReference>
<dbReference type="Pfam" id="PF13439">
    <property type="entry name" value="Glyco_transf_4"/>
    <property type="match status" value="1"/>
</dbReference>
<dbReference type="Gene3D" id="3.40.50.2000">
    <property type="entry name" value="Glycogen Phosphorylase B"/>
    <property type="match status" value="4"/>
</dbReference>
<keyword evidence="1" id="KW-0328">Glycosyltransferase</keyword>
<sequence>MTRILVTEARYGLSPAGNPAPLEASAEDSSWSPYLEEPDHVLLVARLGPDATPNTSTGLHLYPLPYWHGVRQLILRLAKVLFSVWRLAGVSGVFVVRMPGTVSYLVTPFLIIRGRRFVVEMVGDPAELLRTAGKPRSAQGAALFQRLVIRHAVGVHYVTEHSLQASYPASKNAHVASFSDVNIPESLAIARSPTEDGFKMLAVGTQEMPYKGHDTIIRALPDLPDHVTLSLVGAGRCQPSLRALASKLGVSHRVAFLGSLRHFEVLAEMRRADLFVMASHTEGLPRVLVEAMSTGLPCLSTPVGDIPHLLPAECLYAIDDHRQLAICIRRLQADHDEMVTLGRSNLARVSDLQRRWAQARKEWVSTFDQILARDSLRVCHVLHQLEVGGAERVWLQMARHMIDEELAFDFVVLSGERGVLSPAFHAAGATESLVGISPFATFPLRLARHFRAYEPQVVVSHVSLFSGIVLLIARLAGVRRRIALFHSEGDGRSRSIARRAYRTAMRGLLGVVATDVVGVSRSALEFAGLKGIVIPNGVSTGAIGPRQGRRLGKKPRVVHIGRADPVKNRRAILDIARAAPHLDFSLVGPGGREDLGDATLPENLSADGPTDDVEATLGSASVLLLPSHREGLPTVILEALACGVPVVASRIPSIVELEHQLPGVSTVPIDAPPAQWVDELNRVLSLGLAPSTLRHGVSASHYTLERSAKAWRGLWD</sequence>
<dbReference type="GO" id="GO:0016757">
    <property type="term" value="F:glycosyltransferase activity"/>
    <property type="evidence" value="ECO:0007669"/>
    <property type="project" value="UniProtKB-KW"/>
</dbReference>
<comment type="caution">
    <text evidence="4">The sequence shown here is derived from an EMBL/GenBank/DDBJ whole genome shotgun (WGS) entry which is preliminary data.</text>
</comment>
<protein>
    <submittedName>
        <fullName evidence="4">Glycosyltransferase involved in cell wall biosynthesis</fullName>
    </submittedName>
</protein>
<dbReference type="AlphaFoldDB" id="A0A852WIH7"/>
<evidence type="ECO:0000313" key="4">
    <source>
        <dbReference type="EMBL" id="NYG06075.1"/>
    </source>
</evidence>